<dbReference type="SUPFAM" id="SSF54909">
    <property type="entry name" value="Dimeric alpha+beta barrel"/>
    <property type="match status" value="1"/>
</dbReference>
<dbReference type="Proteomes" id="UP000018211">
    <property type="component" value="Unassembled WGS sequence"/>
</dbReference>
<dbReference type="PANTHER" id="PTHR37828">
    <property type="entry name" value="GSR2449 PROTEIN"/>
    <property type="match status" value="1"/>
</dbReference>
<accession>A0AAV2VLJ5</accession>
<organism evidence="1 2">
    <name type="scientific">Vibrio nigripulchritudo SOn1</name>
    <dbReference type="NCBI Taxonomy" id="1238450"/>
    <lineage>
        <taxon>Bacteria</taxon>
        <taxon>Pseudomonadati</taxon>
        <taxon>Pseudomonadota</taxon>
        <taxon>Gammaproteobacteria</taxon>
        <taxon>Vibrionales</taxon>
        <taxon>Vibrionaceae</taxon>
        <taxon>Vibrio</taxon>
    </lineage>
</organism>
<protein>
    <recommendedName>
        <fullName evidence="3">YCII-related domain-containing protein</fullName>
    </recommendedName>
</protein>
<proteinExistence type="predicted"/>
<evidence type="ECO:0008006" key="3">
    <source>
        <dbReference type="Google" id="ProtNLM"/>
    </source>
</evidence>
<dbReference type="EMBL" id="CAOF01000060">
    <property type="protein sequence ID" value="CCO45515.1"/>
    <property type="molecule type" value="Genomic_DNA"/>
</dbReference>
<reference evidence="1 2" key="1">
    <citation type="journal article" date="2013" name="ISME J.">
        <title>Comparative genomics of pathogenic lineages of Vibrio nigripulchritudo identifies virulence-associated traits.</title>
        <authorList>
            <person name="Goudenege D."/>
            <person name="Labreuche Y."/>
            <person name="Krin E."/>
            <person name="Ansquer D."/>
            <person name="Mangenot S."/>
            <person name="Calteau A."/>
            <person name="Medigue C."/>
            <person name="Mazel D."/>
            <person name="Polz M.F."/>
            <person name="Le Roux F."/>
        </authorList>
    </citation>
    <scope>NUCLEOTIDE SEQUENCE [LARGE SCALE GENOMIC DNA]</scope>
    <source>
        <strain evidence="1 2">SOn1</strain>
    </source>
</reference>
<gene>
    <name evidence="1" type="ORF">VIBNISOn1_1520024</name>
</gene>
<dbReference type="Gene3D" id="3.30.70.1060">
    <property type="entry name" value="Dimeric alpha+beta barrel"/>
    <property type="match status" value="1"/>
</dbReference>
<sequence length="96" mass="10460">MFVVSLKLTGAMELAKKHMQSHKAWLDEGIKNGTFVLVGNLKPGPGGALFVQGVNREELEAKLSEDPFVREKIVEVSIIEIEAHTASDSLNCLIGK</sequence>
<comment type="caution">
    <text evidence="1">The sequence shown here is derived from an EMBL/GenBank/DDBJ whole genome shotgun (WGS) entry which is preliminary data.</text>
</comment>
<evidence type="ECO:0000313" key="2">
    <source>
        <dbReference type="Proteomes" id="UP000018211"/>
    </source>
</evidence>
<dbReference type="RefSeq" id="WP_022610957.1">
    <property type="nucleotide sequence ID" value="NZ_LK391965.1"/>
</dbReference>
<evidence type="ECO:0000313" key="1">
    <source>
        <dbReference type="EMBL" id="CCO45515.1"/>
    </source>
</evidence>
<dbReference type="AlphaFoldDB" id="A0AAV2VLJ5"/>
<dbReference type="PANTHER" id="PTHR37828:SF1">
    <property type="entry name" value="YCII-RELATED DOMAIN-CONTAINING PROTEIN"/>
    <property type="match status" value="1"/>
</dbReference>
<dbReference type="InterPro" id="IPR011008">
    <property type="entry name" value="Dimeric_a/b-barrel"/>
</dbReference>
<name>A0AAV2VLJ5_9VIBR</name>